<comment type="caution">
    <text evidence="1">The sequence shown here is derived from an EMBL/GenBank/DDBJ whole genome shotgun (WGS) entry which is preliminary data.</text>
</comment>
<reference evidence="1 2" key="1">
    <citation type="submission" date="2024-09" db="EMBL/GenBank/DDBJ databases">
        <title>A chromosome-level genome assembly of Gray's grenadier anchovy, Coilia grayii.</title>
        <authorList>
            <person name="Fu Z."/>
        </authorList>
    </citation>
    <scope>NUCLEOTIDE SEQUENCE [LARGE SCALE GENOMIC DNA]</scope>
    <source>
        <strain evidence="1">G4</strain>
        <tissue evidence="1">Muscle</tissue>
    </source>
</reference>
<organism evidence="1 2">
    <name type="scientific">Coilia grayii</name>
    <name type="common">Gray's grenadier anchovy</name>
    <dbReference type="NCBI Taxonomy" id="363190"/>
    <lineage>
        <taxon>Eukaryota</taxon>
        <taxon>Metazoa</taxon>
        <taxon>Chordata</taxon>
        <taxon>Craniata</taxon>
        <taxon>Vertebrata</taxon>
        <taxon>Euteleostomi</taxon>
        <taxon>Actinopterygii</taxon>
        <taxon>Neopterygii</taxon>
        <taxon>Teleostei</taxon>
        <taxon>Clupei</taxon>
        <taxon>Clupeiformes</taxon>
        <taxon>Clupeoidei</taxon>
        <taxon>Engraulidae</taxon>
        <taxon>Coilinae</taxon>
        <taxon>Coilia</taxon>
    </lineage>
</organism>
<evidence type="ECO:0000313" key="2">
    <source>
        <dbReference type="Proteomes" id="UP001591681"/>
    </source>
</evidence>
<name>A0ABD1KT47_9TELE</name>
<protein>
    <recommendedName>
        <fullName evidence="3">Reverse transcriptase RNase H-like domain-containing protein</fullName>
    </recommendedName>
</protein>
<keyword evidence="2" id="KW-1185">Reference proteome</keyword>
<dbReference type="PANTHER" id="PTHR47331:SF1">
    <property type="entry name" value="GAG-LIKE PROTEIN"/>
    <property type="match status" value="1"/>
</dbReference>
<dbReference type="Pfam" id="PF05380">
    <property type="entry name" value="Peptidase_A17"/>
    <property type="match status" value="1"/>
</dbReference>
<dbReference type="AlphaFoldDB" id="A0ABD1KT47"/>
<evidence type="ECO:0008006" key="3">
    <source>
        <dbReference type="Google" id="ProtNLM"/>
    </source>
</evidence>
<dbReference type="EMBL" id="JBHFQA010000002">
    <property type="protein sequence ID" value="KAL2102341.1"/>
    <property type="molecule type" value="Genomic_DNA"/>
</dbReference>
<gene>
    <name evidence="1" type="ORF">ACEWY4_001509</name>
</gene>
<dbReference type="PANTHER" id="PTHR47331">
    <property type="entry name" value="PHD-TYPE DOMAIN-CONTAINING PROTEIN"/>
    <property type="match status" value="1"/>
</dbReference>
<sequence>MAKPWKRWMTELEQLDRFEVDRCIKPEGFGPVKTAQLHHFCDASEAGYGLVTYLSLVNSTGDIHIAFIMEKSRVAPLKQLTIPRLELAAATMAVKVDKMLQKELHMNLQNSTFWTDSTTVQKYIRNETTRFRTFVANRIAVIHSLSQVHQWRYVSSKENPADDASRGLDIKPHLMSTSWLHGPHYLSRGELEWPDMPEDLSYIPSCDAEVKPAITVNCVKLETNATSSLIQYFSSWKKLLKAVAWLLKLKHILLLRSQKDDLKVTFTKKGEQQSLTIDDLDNAEKAIICYQQQCHFSAELNLLRKGRPVHADSTIQNLDPILDEGILRTGGRLCKSSMPVNQKHPIILPKNSL</sequence>
<dbReference type="Proteomes" id="UP001591681">
    <property type="component" value="Unassembled WGS sequence"/>
</dbReference>
<evidence type="ECO:0000313" key="1">
    <source>
        <dbReference type="EMBL" id="KAL2102341.1"/>
    </source>
</evidence>
<dbReference type="InterPro" id="IPR008042">
    <property type="entry name" value="Retrotrans_Pao"/>
</dbReference>
<accession>A0ABD1KT47</accession>
<proteinExistence type="predicted"/>